<proteinExistence type="predicted"/>
<dbReference type="GO" id="GO:0006281">
    <property type="term" value="P:DNA repair"/>
    <property type="evidence" value="ECO:0007669"/>
    <property type="project" value="InterPro"/>
</dbReference>
<dbReference type="GO" id="GO:0000166">
    <property type="term" value="F:nucleotide binding"/>
    <property type="evidence" value="ECO:0007669"/>
    <property type="project" value="InterPro"/>
</dbReference>
<dbReference type="SMART" id="SM00341">
    <property type="entry name" value="HRDC"/>
    <property type="match status" value="1"/>
</dbReference>
<dbReference type="RefSeq" id="WP_086029490.1">
    <property type="nucleotide sequence ID" value="NZ_LAPZ01000002.1"/>
</dbReference>
<dbReference type="Gene3D" id="2.30.30.940">
    <property type="match status" value="1"/>
</dbReference>
<dbReference type="InterPro" id="IPR003593">
    <property type="entry name" value="AAA+_ATPase"/>
</dbReference>
<protein>
    <submittedName>
        <fullName evidence="2">Helicase</fullName>
    </submittedName>
</protein>
<dbReference type="GO" id="GO:0003676">
    <property type="term" value="F:nucleic acid binding"/>
    <property type="evidence" value="ECO:0007669"/>
    <property type="project" value="InterPro"/>
</dbReference>
<dbReference type="SUPFAM" id="SSF47819">
    <property type="entry name" value="HRDC-like"/>
    <property type="match status" value="1"/>
</dbReference>
<gene>
    <name evidence="2" type="ORF">WH52_03150</name>
</gene>
<dbReference type="InParanoid" id="A0A1Y2PG47"/>
<dbReference type="STRING" id="1635173.WH52_03150"/>
<dbReference type="Pfam" id="PF00570">
    <property type="entry name" value="HRDC"/>
    <property type="match status" value="1"/>
</dbReference>
<dbReference type="OrthoDB" id="9763659at2"/>
<dbReference type="Gene3D" id="1.10.150.80">
    <property type="entry name" value="HRDC domain"/>
    <property type="match status" value="1"/>
</dbReference>
<dbReference type="FunFam" id="3.40.50.300:FF:001498">
    <property type="entry name" value="ATP-dependent DNA helicase"/>
    <property type="match status" value="1"/>
</dbReference>
<dbReference type="EMBL" id="LAPZ01000002">
    <property type="protein sequence ID" value="OSY88689.1"/>
    <property type="molecule type" value="Genomic_DNA"/>
</dbReference>
<reference evidence="2 3" key="1">
    <citation type="submission" date="2015-03" db="EMBL/GenBank/DDBJ databases">
        <title>Genome sequence of Tenacibaculum sp. S2-2, isolated from intestinal microbiota of sea cucumber, Apostichopus japonicas.</title>
        <authorList>
            <person name="Shao Z."/>
            <person name="Wang L."/>
            <person name="Li X."/>
        </authorList>
    </citation>
    <scope>NUCLEOTIDE SEQUENCE [LARGE SCALE GENOMIC DNA]</scope>
    <source>
        <strain evidence="2 3">S2-2</strain>
    </source>
</reference>
<dbReference type="InterPro" id="IPR044876">
    <property type="entry name" value="HRDC_dom_sf"/>
</dbReference>
<keyword evidence="2" id="KW-0547">Nucleotide-binding</keyword>
<sequence>MIENKELDLAYSFVEKTDRNLFLTGKAGTGKTTFLRRLKEESLKRLIVVAPTGVAAINAKGVTIHSFFQLPFGPILPNNQTPYSDRIERKFSKTKIDIIKSLDLVIIDEISMVRADVLDGIDEVLRRYKDRTKVFGGAQVLMIGDVQQLSPVIRPDEWSILRNHYQTVYFFSSKAFQQAYVVPVELKHIYRQENEEFITILNEVRTNTLSETSVNILNKQYQPDFEPQSEEGYITLTTHNRKADAINKKELDKLKTKSQIYTAEVYKNFDERNFPNDENLLLKVGAQVMFIKNDSDVEKRYYNGKIGVVTALEEDSVIVRCADDDVIEVSVETWENIKYSIDKETQEIDEILEGSYTQVPLRLAWAITIHKSQGLTFDKAIIDAESSFAHGQTYVALSRCKTLDGIVLKTPIKESSIVNDITVNNFNKHVEENEPTENDLESSKKQFQLNLIAEVFNYHPFLQPVKRLIDVFYTNRTSLQGNIIEPLEIIKDKAIIPLLKVANSFKIQMQNLAESIDNPEEEIAIQERFNKAVTYFLQQTNEQIKIPLDNLNYTTDNKQVKKDFKKQLDILEEKLAEKLYVLKHLQDTFSTEKYLKVRAEAVLQKPTKTKKRTEVTSTQHEELFENLKMFRTSVSNSENIPPFQIFTQKTLFELCELLPEDKSQLIKINGMGKTRVNKYGDEILEIINEYARKNNLKSQIEIVEVVKDKRNTKDITFDLFKEGLTKEEIAEKRGLVIGTIEGHLSHFVERGDINILEFFTKKKLEKARKIIAATGFDQLPKVKEIVENEYSWGELRMIVNWMKTQ</sequence>
<name>A0A1Y2PG47_9FLAO</name>
<dbReference type="InterPro" id="IPR027417">
    <property type="entry name" value="P-loop_NTPase"/>
</dbReference>
<dbReference type="GO" id="GO:0003678">
    <property type="term" value="F:DNA helicase activity"/>
    <property type="evidence" value="ECO:0007669"/>
    <property type="project" value="InterPro"/>
</dbReference>
<dbReference type="GO" id="GO:0000723">
    <property type="term" value="P:telomere maintenance"/>
    <property type="evidence" value="ECO:0007669"/>
    <property type="project" value="InterPro"/>
</dbReference>
<dbReference type="CDD" id="cd18809">
    <property type="entry name" value="SF1_C_RecD"/>
    <property type="match status" value="1"/>
</dbReference>
<feature type="domain" description="HRDC" evidence="1">
    <location>
        <begin position="617"/>
        <end position="697"/>
    </location>
</feature>
<dbReference type="InterPro" id="IPR029491">
    <property type="entry name" value="Helicase_HTH"/>
</dbReference>
<dbReference type="InterPro" id="IPR010997">
    <property type="entry name" value="HRDC-like_sf"/>
</dbReference>
<dbReference type="SUPFAM" id="SSF52540">
    <property type="entry name" value="P-loop containing nucleoside triphosphate hydrolases"/>
    <property type="match status" value="2"/>
</dbReference>
<dbReference type="PANTHER" id="PTHR47642">
    <property type="entry name" value="ATP-DEPENDENT DNA HELICASE"/>
    <property type="match status" value="1"/>
</dbReference>
<dbReference type="InterPro" id="IPR051055">
    <property type="entry name" value="PIF1_helicase"/>
</dbReference>
<keyword evidence="2" id="KW-0347">Helicase</keyword>
<dbReference type="AlphaFoldDB" id="A0A1Y2PG47"/>
<dbReference type="InterPro" id="IPR010285">
    <property type="entry name" value="DNA_helicase_pif1-like_DEAD"/>
</dbReference>
<comment type="caution">
    <text evidence="2">The sequence shown here is derived from an EMBL/GenBank/DDBJ whole genome shotgun (WGS) entry which is preliminary data.</text>
</comment>
<evidence type="ECO:0000259" key="1">
    <source>
        <dbReference type="PROSITE" id="PS50967"/>
    </source>
</evidence>
<keyword evidence="2" id="KW-0378">Hydrolase</keyword>
<evidence type="ECO:0000313" key="2">
    <source>
        <dbReference type="EMBL" id="OSY88689.1"/>
    </source>
</evidence>
<dbReference type="Proteomes" id="UP000194221">
    <property type="component" value="Unassembled WGS sequence"/>
</dbReference>
<dbReference type="InterPro" id="IPR002121">
    <property type="entry name" value="HRDC_dom"/>
</dbReference>
<keyword evidence="3" id="KW-1185">Reference proteome</keyword>
<dbReference type="SMART" id="SM00382">
    <property type="entry name" value="AAA"/>
    <property type="match status" value="1"/>
</dbReference>
<dbReference type="Pfam" id="PF05970">
    <property type="entry name" value="PIF1"/>
    <property type="match status" value="1"/>
</dbReference>
<dbReference type="Pfam" id="PF14493">
    <property type="entry name" value="HTH_40"/>
    <property type="match status" value="1"/>
</dbReference>
<dbReference type="Gene3D" id="3.40.50.300">
    <property type="entry name" value="P-loop containing nucleotide triphosphate hydrolases"/>
    <property type="match status" value="1"/>
</dbReference>
<dbReference type="PROSITE" id="PS50967">
    <property type="entry name" value="HRDC"/>
    <property type="match status" value="1"/>
</dbReference>
<evidence type="ECO:0000313" key="3">
    <source>
        <dbReference type="Proteomes" id="UP000194221"/>
    </source>
</evidence>
<accession>A0A1Y2PG47</accession>
<organism evidence="2 3">
    <name type="scientific">Tenacibaculum holothuriorum</name>
    <dbReference type="NCBI Taxonomy" id="1635173"/>
    <lineage>
        <taxon>Bacteria</taxon>
        <taxon>Pseudomonadati</taxon>
        <taxon>Bacteroidota</taxon>
        <taxon>Flavobacteriia</taxon>
        <taxon>Flavobacteriales</taxon>
        <taxon>Flavobacteriaceae</taxon>
        <taxon>Tenacibaculum</taxon>
    </lineage>
</organism>
<keyword evidence="2" id="KW-0067">ATP-binding</keyword>